<dbReference type="AlphaFoldDB" id="A0A6B0YR49"/>
<dbReference type="SUPFAM" id="SSF55347">
    <property type="entry name" value="Glyceraldehyde-3-phosphate dehydrogenase-like, C-terminal domain"/>
    <property type="match status" value="1"/>
</dbReference>
<evidence type="ECO:0000313" key="4">
    <source>
        <dbReference type="EMBL" id="MXY92489.1"/>
    </source>
</evidence>
<evidence type="ECO:0000256" key="1">
    <source>
        <dbReference type="ARBA" id="ARBA00023002"/>
    </source>
</evidence>
<evidence type="ECO:0000259" key="3">
    <source>
        <dbReference type="Pfam" id="PF22725"/>
    </source>
</evidence>
<dbReference type="PANTHER" id="PTHR43818:SF11">
    <property type="entry name" value="BCDNA.GH03377"/>
    <property type="match status" value="1"/>
</dbReference>
<dbReference type="InterPro" id="IPR055170">
    <property type="entry name" value="GFO_IDH_MocA-like_dom"/>
</dbReference>
<dbReference type="GO" id="GO:0016491">
    <property type="term" value="F:oxidoreductase activity"/>
    <property type="evidence" value="ECO:0007669"/>
    <property type="project" value="UniProtKB-KW"/>
</dbReference>
<name>A0A6B0YR49_9CHLR</name>
<dbReference type="GO" id="GO:0000166">
    <property type="term" value="F:nucleotide binding"/>
    <property type="evidence" value="ECO:0007669"/>
    <property type="project" value="InterPro"/>
</dbReference>
<dbReference type="PANTHER" id="PTHR43818">
    <property type="entry name" value="BCDNA.GH03377"/>
    <property type="match status" value="1"/>
</dbReference>
<dbReference type="Pfam" id="PF01408">
    <property type="entry name" value="GFO_IDH_MocA"/>
    <property type="match status" value="1"/>
</dbReference>
<dbReference type="Gene3D" id="3.30.360.10">
    <property type="entry name" value="Dihydrodipicolinate Reductase, domain 2"/>
    <property type="match status" value="1"/>
</dbReference>
<dbReference type="InterPro" id="IPR000683">
    <property type="entry name" value="Gfo/Idh/MocA-like_OxRdtase_N"/>
</dbReference>
<organism evidence="4">
    <name type="scientific">Caldilineaceae bacterium SB0664_bin_27</name>
    <dbReference type="NCBI Taxonomy" id="2605260"/>
    <lineage>
        <taxon>Bacteria</taxon>
        <taxon>Bacillati</taxon>
        <taxon>Chloroflexota</taxon>
        <taxon>Caldilineae</taxon>
        <taxon>Caldilineales</taxon>
        <taxon>Caldilineaceae</taxon>
    </lineage>
</organism>
<sequence>MNEPVRVALMGLGQRGLQHLKSLWALQEQGVVQLTVLADAFAANLDPGKIRNYVDGFRPEGILHTTSFDELLGREQDALYVCIPPNFHSGEVVRAAQAGLHLFVEKPMSLYLDEALEMEAAITEAGILCTAGFQQRFDGRHEAVRRHLREGRRPLMASYTYHGALEGHNVKHHRTELHGGPGNRVWTANRAWSGMTVVEGGIHLLDLWRYWLGDVEWVQAHYQHRSEDDIYDEADNPYTYSALFGFVGGTIGTMTLSRLRTVFADHMDHQVLWTEGRAEICWEGVTAYEYRGAYPPAQPPTEDAVSNTLFEGRGGDDTFAISRVFVQAIADGRRELIRSPFGDAMNSLAAVIGANVSDELGGERVEVDRLLNDDSYAAFRRKPE</sequence>
<evidence type="ECO:0000259" key="2">
    <source>
        <dbReference type="Pfam" id="PF01408"/>
    </source>
</evidence>
<comment type="caution">
    <text evidence="4">The sequence shown here is derived from an EMBL/GenBank/DDBJ whole genome shotgun (WGS) entry which is preliminary data.</text>
</comment>
<dbReference type="InterPro" id="IPR050463">
    <property type="entry name" value="Gfo/Idh/MocA_oxidrdct_glycsds"/>
</dbReference>
<feature type="domain" description="Gfo/Idh/MocA-like oxidoreductase N-terminal" evidence="2">
    <location>
        <begin position="5"/>
        <end position="133"/>
    </location>
</feature>
<dbReference type="Gene3D" id="3.40.50.720">
    <property type="entry name" value="NAD(P)-binding Rossmann-like Domain"/>
    <property type="match status" value="1"/>
</dbReference>
<feature type="domain" description="GFO/IDH/MocA-like oxidoreductase" evidence="3">
    <location>
        <begin position="179"/>
        <end position="262"/>
    </location>
</feature>
<protein>
    <submittedName>
        <fullName evidence="4">Gfo/Idh/MocA family oxidoreductase</fullName>
    </submittedName>
</protein>
<dbReference type="SUPFAM" id="SSF51735">
    <property type="entry name" value="NAD(P)-binding Rossmann-fold domains"/>
    <property type="match status" value="1"/>
</dbReference>
<dbReference type="Pfam" id="PF22725">
    <property type="entry name" value="GFO_IDH_MocA_C3"/>
    <property type="match status" value="1"/>
</dbReference>
<reference evidence="4" key="1">
    <citation type="submission" date="2019-09" db="EMBL/GenBank/DDBJ databases">
        <title>Characterisation of the sponge microbiome using genome-centric metagenomics.</title>
        <authorList>
            <person name="Engelberts J.P."/>
            <person name="Robbins S.J."/>
            <person name="De Goeij J.M."/>
            <person name="Aranda M."/>
            <person name="Bell S.C."/>
            <person name="Webster N.S."/>
        </authorList>
    </citation>
    <scope>NUCLEOTIDE SEQUENCE</scope>
    <source>
        <strain evidence="4">SB0664_bin_27</strain>
    </source>
</reference>
<accession>A0A6B0YR49</accession>
<dbReference type="InterPro" id="IPR036291">
    <property type="entry name" value="NAD(P)-bd_dom_sf"/>
</dbReference>
<dbReference type="EMBL" id="VXRG01000034">
    <property type="protein sequence ID" value="MXY92489.1"/>
    <property type="molecule type" value="Genomic_DNA"/>
</dbReference>
<proteinExistence type="predicted"/>
<gene>
    <name evidence="4" type="ORF">F4Y42_03475</name>
</gene>
<keyword evidence="1" id="KW-0560">Oxidoreductase</keyword>